<organism evidence="3">
    <name type="scientific">Capitella teleta</name>
    <name type="common">Polychaete worm</name>
    <dbReference type="NCBI Taxonomy" id="283909"/>
    <lineage>
        <taxon>Eukaryota</taxon>
        <taxon>Metazoa</taxon>
        <taxon>Spiralia</taxon>
        <taxon>Lophotrochozoa</taxon>
        <taxon>Annelida</taxon>
        <taxon>Polychaeta</taxon>
        <taxon>Sedentaria</taxon>
        <taxon>Scolecida</taxon>
        <taxon>Capitellidae</taxon>
        <taxon>Capitella</taxon>
    </lineage>
</organism>
<keyword evidence="5" id="KW-1185">Reference proteome</keyword>
<dbReference type="Proteomes" id="UP000014760">
    <property type="component" value="Unassembled WGS sequence"/>
</dbReference>
<proteinExistence type="predicted"/>
<feature type="coiled-coil region" evidence="1">
    <location>
        <begin position="45"/>
        <end position="72"/>
    </location>
</feature>
<protein>
    <submittedName>
        <fullName evidence="3 4">Uncharacterized protein</fullName>
    </submittedName>
</protein>
<sequence length="163" mass="18760">MKAILLIVLLHSAITEQSEEAVNRPITEQSEEAVDRPVNWLDVQVSAMRDRLTAMENQISAVRDRMSVIERNIESICSSMTSFTDFQFQLRNQDASMEEQLKEIRWMVESAVDRLSATEERIAVSDTATEDRLASIHTILNDNMIHFTSRLSTQMEDLDNRTR</sequence>
<evidence type="ECO:0000313" key="3">
    <source>
        <dbReference type="EMBL" id="ELT98393.1"/>
    </source>
</evidence>
<feature type="signal peptide" evidence="2">
    <location>
        <begin position="1"/>
        <end position="15"/>
    </location>
</feature>
<evidence type="ECO:0000256" key="1">
    <source>
        <dbReference type="SAM" id="Coils"/>
    </source>
</evidence>
<evidence type="ECO:0000313" key="4">
    <source>
        <dbReference type="EnsemblMetazoa" id="CapteP194409"/>
    </source>
</evidence>
<name>R7TWW2_CAPTE</name>
<keyword evidence="1" id="KW-0175">Coiled coil</keyword>
<gene>
    <name evidence="3" type="ORF">CAPTEDRAFT_194409</name>
</gene>
<feature type="chain" id="PRO_5011952010" evidence="2">
    <location>
        <begin position="16"/>
        <end position="163"/>
    </location>
</feature>
<evidence type="ECO:0000256" key="2">
    <source>
        <dbReference type="SAM" id="SignalP"/>
    </source>
</evidence>
<dbReference type="EnsemblMetazoa" id="CapteT194409">
    <property type="protein sequence ID" value="CapteP194409"/>
    <property type="gene ID" value="CapteG194409"/>
</dbReference>
<accession>R7TWW2</accession>
<reference evidence="5" key="1">
    <citation type="submission" date="2012-12" db="EMBL/GenBank/DDBJ databases">
        <authorList>
            <person name="Hellsten U."/>
            <person name="Grimwood J."/>
            <person name="Chapman J.A."/>
            <person name="Shapiro H."/>
            <person name="Aerts A."/>
            <person name="Otillar R.P."/>
            <person name="Terry A.Y."/>
            <person name="Boore J.L."/>
            <person name="Simakov O."/>
            <person name="Marletaz F."/>
            <person name="Cho S.-J."/>
            <person name="Edsinger-Gonzales E."/>
            <person name="Havlak P."/>
            <person name="Kuo D.-H."/>
            <person name="Larsson T."/>
            <person name="Lv J."/>
            <person name="Arendt D."/>
            <person name="Savage R."/>
            <person name="Osoegawa K."/>
            <person name="de Jong P."/>
            <person name="Lindberg D.R."/>
            <person name="Seaver E.C."/>
            <person name="Weisblat D.A."/>
            <person name="Putnam N.H."/>
            <person name="Grigoriev I.V."/>
            <person name="Rokhsar D.S."/>
        </authorList>
    </citation>
    <scope>NUCLEOTIDE SEQUENCE</scope>
    <source>
        <strain evidence="5">I ESC-2004</strain>
    </source>
</reference>
<reference evidence="3 5" key="2">
    <citation type="journal article" date="2013" name="Nature">
        <title>Insights into bilaterian evolution from three spiralian genomes.</title>
        <authorList>
            <person name="Simakov O."/>
            <person name="Marletaz F."/>
            <person name="Cho S.J."/>
            <person name="Edsinger-Gonzales E."/>
            <person name="Havlak P."/>
            <person name="Hellsten U."/>
            <person name="Kuo D.H."/>
            <person name="Larsson T."/>
            <person name="Lv J."/>
            <person name="Arendt D."/>
            <person name="Savage R."/>
            <person name="Osoegawa K."/>
            <person name="de Jong P."/>
            <person name="Grimwood J."/>
            <person name="Chapman J.A."/>
            <person name="Shapiro H."/>
            <person name="Aerts A."/>
            <person name="Otillar R.P."/>
            <person name="Terry A.Y."/>
            <person name="Boore J.L."/>
            <person name="Grigoriev I.V."/>
            <person name="Lindberg D.R."/>
            <person name="Seaver E.C."/>
            <person name="Weisblat D.A."/>
            <person name="Putnam N.H."/>
            <person name="Rokhsar D.S."/>
        </authorList>
    </citation>
    <scope>NUCLEOTIDE SEQUENCE</scope>
    <source>
        <strain evidence="3 5">I ESC-2004</strain>
    </source>
</reference>
<dbReference type="HOGENOM" id="CLU_1631210_0_0_1"/>
<dbReference type="EMBL" id="AMQN01049046">
    <property type="status" value="NOT_ANNOTATED_CDS"/>
    <property type="molecule type" value="Genomic_DNA"/>
</dbReference>
<dbReference type="EMBL" id="KB307973">
    <property type="protein sequence ID" value="ELT98393.1"/>
    <property type="molecule type" value="Genomic_DNA"/>
</dbReference>
<evidence type="ECO:0000313" key="5">
    <source>
        <dbReference type="Proteomes" id="UP000014760"/>
    </source>
</evidence>
<keyword evidence="2" id="KW-0732">Signal</keyword>
<feature type="non-terminal residue" evidence="3">
    <location>
        <position position="163"/>
    </location>
</feature>
<dbReference type="AlphaFoldDB" id="R7TWW2"/>
<reference evidence="4" key="3">
    <citation type="submission" date="2015-06" db="UniProtKB">
        <authorList>
            <consortium name="EnsemblMetazoa"/>
        </authorList>
    </citation>
    <scope>IDENTIFICATION</scope>
</reference>